<dbReference type="GO" id="GO:0005886">
    <property type="term" value="C:plasma membrane"/>
    <property type="evidence" value="ECO:0007669"/>
    <property type="project" value="TreeGrafter"/>
</dbReference>
<evidence type="ECO:0000256" key="2">
    <source>
        <dbReference type="ARBA" id="ARBA00022827"/>
    </source>
</evidence>
<dbReference type="OrthoDB" id="167398at2759"/>
<dbReference type="InterPro" id="IPR000778">
    <property type="entry name" value="Cyt_b245_heavy_chain"/>
</dbReference>
<comment type="caution">
    <text evidence="6">The sequence shown here is derived from an EMBL/GenBank/DDBJ whole genome shotgun (WGS) entry which is preliminary data.</text>
</comment>
<name>A0A9J6AQQ0_SOLCO</name>
<feature type="transmembrane region" description="Helical" evidence="4">
    <location>
        <begin position="65"/>
        <end position="82"/>
    </location>
</feature>
<evidence type="ECO:0000313" key="7">
    <source>
        <dbReference type="Proteomes" id="UP000824120"/>
    </source>
</evidence>
<dbReference type="EMBL" id="JACXVP010000002">
    <property type="protein sequence ID" value="KAG5626684.1"/>
    <property type="molecule type" value="Genomic_DNA"/>
</dbReference>
<dbReference type="PRINTS" id="PR00466">
    <property type="entry name" value="GP91PHOX"/>
</dbReference>
<feature type="domain" description="Ferric reductase NAD binding" evidence="5">
    <location>
        <begin position="93"/>
        <end position="240"/>
    </location>
</feature>
<dbReference type="PANTHER" id="PTHR11972:SF41">
    <property type="entry name" value="FERRIC REDUCTION OXIDASE 2"/>
    <property type="match status" value="1"/>
</dbReference>
<keyword evidence="3" id="KW-0560">Oxidoreductase</keyword>
<feature type="transmembrane region" description="Helical" evidence="4">
    <location>
        <begin position="94"/>
        <end position="111"/>
    </location>
</feature>
<keyword evidence="1" id="KW-0285">Flavoprotein</keyword>
<dbReference type="InterPro" id="IPR013121">
    <property type="entry name" value="Fe_red_NAD-bd_6"/>
</dbReference>
<evidence type="ECO:0000256" key="4">
    <source>
        <dbReference type="SAM" id="Phobius"/>
    </source>
</evidence>
<evidence type="ECO:0000256" key="3">
    <source>
        <dbReference type="ARBA" id="ARBA00023002"/>
    </source>
</evidence>
<dbReference type="InterPro" id="IPR039261">
    <property type="entry name" value="FNR_nucleotide-bd"/>
</dbReference>
<dbReference type="Proteomes" id="UP000824120">
    <property type="component" value="Chromosome 2"/>
</dbReference>
<dbReference type="Pfam" id="PF08030">
    <property type="entry name" value="NAD_binding_6"/>
    <property type="match status" value="1"/>
</dbReference>
<dbReference type="Gene3D" id="3.40.50.80">
    <property type="entry name" value="Nucleotide-binding domain of ferredoxin-NADP reductase (FNR) module"/>
    <property type="match status" value="1"/>
</dbReference>
<keyword evidence="4" id="KW-0812">Transmembrane</keyword>
<keyword evidence="2" id="KW-0274">FAD</keyword>
<keyword evidence="7" id="KW-1185">Reference proteome</keyword>
<keyword evidence="4" id="KW-0472">Membrane</keyword>
<dbReference type="InterPro" id="IPR050369">
    <property type="entry name" value="RBOH/FRE"/>
</dbReference>
<dbReference type="SUPFAM" id="SSF52343">
    <property type="entry name" value="Ferredoxin reductase-like, C-terminal NADP-linked domain"/>
    <property type="match status" value="1"/>
</dbReference>
<feature type="transmembrane region" description="Helical" evidence="4">
    <location>
        <begin position="131"/>
        <end position="152"/>
    </location>
</feature>
<proteinExistence type="predicted"/>
<evidence type="ECO:0000313" key="6">
    <source>
        <dbReference type="EMBL" id="KAG5626684.1"/>
    </source>
</evidence>
<accession>A0A9J6AQQ0</accession>
<organism evidence="6 7">
    <name type="scientific">Solanum commersonii</name>
    <name type="common">Commerson's wild potato</name>
    <name type="synonym">Commerson's nightshade</name>
    <dbReference type="NCBI Taxonomy" id="4109"/>
    <lineage>
        <taxon>Eukaryota</taxon>
        <taxon>Viridiplantae</taxon>
        <taxon>Streptophyta</taxon>
        <taxon>Embryophyta</taxon>
        <taxon>Tracheophyta</taxon>
        <taxon>Spermatophyta</taxon>
        <taxon>Magnoliopsida</taxon>
        <taxon>eudicotyledons</taxon>
        <taxon>Gunneridae</taxon>
        <taxon>Pentapetalae</taxon>
        <taxon>asterids</taxon>
        <taxon>lamiids</taxon>
        <taxon>Solanales</taxon>
        <taxon>Solanaceae</taxon>
        <taxon>Solanoideae</taxon>
        <taxon>Solaneae</taxon>
        <taxon>Solanum</taxon>
    </lineage>
</organism>
<keyword evidence="4" id="KW-1133">Transmembrane helix</keyword>
<gene>
    <name evidence="6" type="ORF">H5410_011902</name>
</gene>
<feature type="transmembrane region" description="Helical" evidence="4">
    <location>
        <begin position="26"/>
        <end position="45"/>
    </location>
</feature>
<dbReference type="AlphaFoldDB" id="A0A9J6AQQ0"/>
<sequence length="256" mass="28687">MAQKSSSSSPSINGTSTMSNIEFQKIILALLIIVTIGYFLLLILAPTNMYYNIWTPKIIAHTSNSTYFGAQVLGCLYLHLSMKSNDRNINRHDLLVMVSGGSGITPFISIIRELIHTSESQKCKTPEIRQAVLNMLIICISIVITSSAAFAWNKRQSGTDKKQIQNMEGATPMASPNSWFYNADREMESLPQQSLFQTTNLHYVDRPDLKRLLFERKESSVGVLVCGPKKMRHEVANICSSCLASNLHFESISFSW</sequence>
<evidence type="ECO:0000256" key="1">
    <source>
        <dbReference type="ARBA" id="ARBA00022630"/>
    </source>
</evidence>
<dbReference type="GO" id="GO:0000293">
    <property type="term" value="F:ferric-chelate reductase activity"/>
    <property type="evidence" value="ECO:0007669"/>
    <property type="project" value="TreeGrafter"/>
</dbReference>
<reference evidence="6 7" key="1">
    <citation type="submission" date="2020-09" db="EMBL/GenBank/DDBJ databases">
        <title>De no assembly of potato wild relative species, Solanum commersonii.</title>
        <authorList>
            <person name="Cho K."/>
        </authorList>
    </citation>
    <scope>NUCLEOTIDE SEQUENCE [LARGE SCALE GENOMIC DNA]</scope>
    <source>
        <strain evidence="6">LZ3.2</strain>
        <tissue evidence="6">Leaf</tissue>
    </source>
</reference>
<dbReference type="PANTHER" id="PTHR11972">
    <property type="entry name" value="NADPH OXIDASE"/>
    <property type="match status" value="1"/>
</dbReference>
<evidence type="ECO:0000259" key="5">
    <source>
        <dbReference type="Pfam" id="PF08030"/>
    </source>
</evidence>
<protein>
    <recommendedName>
        <fullName evidence="5">Ferric reductase NAD binding domain-containing protein</fullName>
    </recommendedName>
</protein>